<evidence type="ECO:0000256" key="2">
    <source>
        <dbReference type="ARBA" id="ARBA00022729"/>
    </source>
</evidence>
<dbReference type="PANTHER" id="PTHR23301:SF0">
    <property type="entry name" value="CHITIN-BINDING TYPE-2 DOMAIN-CONTAINING PROTEIN-RELATED"/>
    <property type="match status" value="1"/>
</dbReference>
<dbReference type="PANTHER" id="PTHR23301">
    <property type="entry name" value="CHITIN BINDING PERITROPHIN-A"/>
    <property type="match status" value="1"/>
</dbReference>
<evidence type="ECO:0000313" key="7">
    <source>
        <dbReference type="EMBL" id="CAG8672316.1"/>
    </source>
</evidence>
<accession>A0A9N9HAP9</accession>
<dbReference type="Pfam" id="PF01607">
    <property type="entry name" value="CBM_14"/>
    <property type="match status" value="1"/>
</dbReference>
<dbReference type="SMART" id="SM00494">
    <property type="entry name" value="ChtBD2"/>
    <property type="match status" value="1"/>
</dbReference>
<dbReference type="InterPro" id="IPR002557">
    <property type="entry name" value="Chitin-bd_dom"/>
</dbReference>
<evidence type="ECO:0000256" key="1">
    <source>
        <dbReference type="ARBA" id="ARBA00022669"/>
    </source>
</evidence>
<name>A0A9N9HAP9_9GLOM</name>
<gene>
    <name evidence="7" type="ORF">ALEPTO_LOCUS10631</name>
</gene>
<dbReference type="PROSITE" id="PS50940">
    <property type="entry name" value="CHIT_BIND_II"/>
    <property type="match status" value="1"/>
</dbReference>
<dbReference type="SUPFAM" id="SSF57625">
    <property type="entry name" value="Invertebrate chitin-binding proteins"/>
    <property type="match status" value="1"/>
</dbReference>
<dbReference type="InterPro" id="IPR051940">
    <property type="entry name" value="Chitin_bind-dev_reg"/>
</dbReference>
<keyword evidence="3" id="KW-0677">Repeat</keyword>
<dbReference type="InterPro" id="IPR036508">
    <property type="entry name" value="Chitin-bd_dom_sf"/>
</dbReference>
<feature type="domain" description="Chitin-binding type-2" evidence="6">
    <location>
        <begin position="1"/>
        <end position="56"/>
    </location>
</feature>
<keyword evidence="8" id="KW-1185">Reference proteome</keyword>
<dbReference type="Gene3D" id="2.170.140.10">
    <property type="entry name" value="Chitin binding domain"/>
    <property type="match status" value="1"/>
</dbReference>
<dbReference type="AlphaFoldDB" id="A0A9N9HAP9"/>
<organism evidence="7 8">
    <name type="scientific">Ambispora leptoticha</name>
    <dbReference type="NCBI Taxonomy" id="144679"/>
    <lineage>
        <taxon>Eukaryota</taxon>
        <taxon>Fungi</taxon>
        <taxon>Fungi incertae sedis</taxon>
        <taxon>Mucoromycota</taxon>
        <taxon>Glomeromycotina</taxon>
        <taxon>Glomeromycetes</taxon>
        <taxon>Archaeosporales</taxon>
        <taxon>Ambisporaceae</taxon>
        <taxon>Ambispora</taxon>
    </lineage>
</organism>
<keyword evidence="4" id="KW-1015">Disulfide bond</keyword>
<dbReference type="OrthoDB" id="6020543at2759"/>
<evidence type="ECO:0000259" key="6">
    <source>
        <dbReference type="PROSITE" id="PS50940"/>
    </source>
</evidence>
<comment type="caution">
    <text evidence="7">The sequence shown here is derived from an EMBL/GenBank/DDBJ whole genome shotgun (WGS) entry which is preliminary data.</text>
</comment>
<evidence type="ECO:0000256" key="4">
    <source>
        <dbReference type="ARBA" id="ARBA00023157"/>
    </source>
</evidence>
<proteinExistence type="predicted"/>
<dbReference type="Proteomes" id="UP000789508">
    <property type="component" value="Unassembled WGS sequence"/>
</dbReference>
<dbReference type="GO" id="GO:0005576">
    <property type="term" value="C:extracellular region"/>
    <property type="evidence" value="ECO:0007669"/>
    <property type="project" value="InterPro"/>
</dbReference>
<keyword evidence="1" id="KW-0147">Chitin-binding</keyword>
<sequence>TPTCLEENVNLPIEGDCSKFVTCSNGIAYEMDCPLGLHFNDVLKVCDWPANANCER</sequence>
<evidence type="ECO:0000256" key="5">
    <source>
        <dbReference type="ARBA" id="ARBA00023180"/>
    </source>
</evidence>
<dbReference type="EMBL" id="CAJVPS010012637">
    <property type="protein sequence ID" value="CAG8672316.1"/>
    <property type="molecule type" value="Genomic_DNA"/>
</dbReference>
<dbReference type="GO" id="GO:0008061">
    <property type="term" value="F:chitin binding"/>
    <property type="evidence" value="ECO:0007669"/>
    <property type="project" value="UniProtKB-KW"/>
</dbReference>
<evidence type="ECO:0000256" key="3">
    <source>
        <dbReference type="ARBA" id="ARBA00022737"/>
    </source>
</evidence>
<keyword evidence="5" id="KW-0325">Glycoprotein</keyword>
<evidence type="ECO:0000313" key="8">
    <source>
        <dbReference type="Proteomes" id="UP000789508"/>
    </source>
</evidence>
<reference evidence="7" key="1">
    <citation type="submission" date="2021-06" db="EMBL/GenBank/DDBJ databases">
        <authorList>
            <person name="Kallberg Y."/>
            <person name="Tangrot J."/>
            <person name="Rosling A."/>
        </authorList>
    </citation>
    <scope>NUCLEOTIDE SEQUENCE</scope>
    <source>
        <strain evidence="7">FL130A</strain>
    </source>
</reference>
<feature type="non-terminal residue" evidence="7">
    <location>
        <position position="1"/>
    </location>
</feature>
<keyword evidence="2" id="KW-0732">Signal</keyword>
<protein>
    <submittedName>
        <fullName evidence="7">13559_t:CDS:1</fullName>
    </submittedName>
</protein>